<dbReference type="OrthoDB" id="1680952at2"/>
<gene>
    <name evidence="1" type="ORF">AXX12_09550</name>
</gene>
<proteinExistence type="predicted"/>
<dbReference type="Proteomes" id="UP000076268">
    <property type="component" value="Unassembled WGS sequence"/>
</dbReference>
<accession>A0A154BS09</accession>
<evidence type="ECO:0000313" key="1">
    <source>
        <dbReference type="EMBL" id="KYZ76655.1"/>
    </source>
</evidence>
<dbReference type="EMBL" id="LSGP01000017">
    <property type="protein sequence ID" value="KYZ76655.1"/>
    <property type="molecule type" value="Genomic_DNA"/>
</dbReference>
<sequence>MPKEIYIQANGTKATEKTDVQTEIKQPTVNVKVNGQPYEFGLLQGETQKFEQGKVSLSQSSEIGINLEIKPQIIDRTKTGGIELFFGKYSGITIQHKQIGVDAGVDRHGDQDYRLRWKAIQW</sequence>
<dbReference type="AlphaFoldDB" id="A0A154BS09"/>
<keyword evidence="2" id="KW-1185">Reference proteome</keyword>
<name>A0A154BS09_ANASB</name>
<dbReference type="RefSeq" id="WP_066242495.1">
    <property type="nucleotide sequence ID" value="NZ_LSGP01000017.1"/>
</dbReference>
<comment type="caution">
    <text evidence="1">The sequence shown here is derived from an EMBL/GenBank/DDBJ whole genome shotgun (WGS) entry which is preliminary data.</text>
</comment>
<organism evidence="1 2">
    <name type="scientific">Anaerosporomusa subterranea</name>
    <dbReference type="NCBI Taxonomy" id="1794912"/>
    <lineage>
        <taxon>Bacteria</taxon>
        <taxon>Bacillati</taxon>
        <taxon>Bacillota</taxon>
        <taxon>Negativicutes</taxon>
        <taxon>Acetonemataceae</taxon>
        <taxon>Anaerosporomusa</taxon>
    </lineage>
</organism>
<evidence type="ECO:0000313" key="2">
    <source>
        <dbReference type="Proteomes" id="UP000076268"/>
    </source>
</evidence>
<protein>
    <submittedName>
        <fullName evidence="1">Uncharacterized protein</fullName>
    </submittedName>
</protein>
<reference evidence="1 2" key="1">
    <citation type="submission" date="2016-02" db="EMBL/GenBank/DDBJ databases">
        <title>Anaerosporomusa subterraneum gen. nov., sp. nov., a spore-forming obligate anaerobe isolated from saprolite.</title>
        <authorList>
            <person name="Choi J.K."/>
            <person name="Shah M."/>
            <person name="Yee N."/>
        </authorList>
    </citation>
    <scope>NUCLEOTIDE SEQUENCE [LARGE SCALE GENOMIC DNA]</scope>
    <source>
        <strain evidence="1 2">RU4</strain>
    </source>
</reference>